<dbReference type="GO" id="GO:0042956">
    <property type="term" value="P:maltodextrin transmembrane transport"/>
    <property type="evidence" value="ECO:0007669"/>
    <property type="project" value="TreeGrafter"/>
</dbReference>
<dbReference type="AlphaFoldDB" id="A0A7C4PKQ7"/>
<feature type="chain" id="PRO_5027758225" evidence="5">
    <location>
        <begin position="27"/>
        <end position="454"/>
    </location>
</feature>
<dbReference type="PROSITE" id="PS51257">
    <property type="entry name" value="PROKAR_LIPOPROTEIN"/>
    <property type="match status" value="1"/>
</dbReference>
<evidence type="ECO:0000256" key="5">
    <source>
        <dbReference type="SAM" id="SignalP"/>
    </source>
</evidence>
<evidence type="ECO:0000256" key="2">
    <source>
        <dbReference type="ARBA" id="ARBA00022448"/>
    </source>
</evidence>
<proteinExistence type="inferred from homology"/>
<feature type="compositionally biased region" description="Polar residues" evidence="4">
    <location>
        <begin position="29"/>
        <end position="45"/>
    </location>
</feature>
<dbReference type="CDD" id="cd13585">
    <property type="entry name" value="PBP2_TMBP_like"/>
    <property type="match status" value="1"/>
</dbReference>
<dbReference type="SUPFAM" id="SSF53850">
    <property type="entry name" value="Periplasmic binding protein-like II"/>
    <property type="match status" value="1"/>
</dbReference>
<feature type="signal peptide" evidence="5">
    <location>
        <begin position="1"/>
        <end position="26"/>
    </location>
</feature>
<evidence type="ECO:0000256" key="4">
    <source>
        <dbReference type="SAM" id="MobiDB-lite"/>
    </source>
</evidence>
<dbReference type="PROSITE" id="PS51318">
    <property type="entry name" value="TAT"/>
    <property type="match status" value="1"/>
</dbReference>
<keyword evidence="2" id="KW-0813">Transport</keyword>
<accession>A0A7C4PKQ7</accession>
<reference evidence="6" key="1">
    <citation type="journal article" date="2020" name="mSystems">
        <title>Genome- and Community-Level Interaction Insights into Carbon Utilization and Element Cycling Functions of Hydrothermarchaeota in Hydrothermal Sediment.</title>
        <authorList>
            <person name="Zhou Z."/>
            <person name="Liu Y."/>
            <person name="Xu W."/>
            <person name="Pan J."/>
            <person name="Luo Z.H."/>
            <person name="Li M."/>
        </authorList>
    </citation>
    <scope>NUCLEOTIDE SEQUENCE [LARGE SCALE GENOMIC DNA]</scope>
    <source>
        <strain evidence="6">SpSt-573</strain>
    </source>
</reference>
<organism evidence="6">
    <name type="scientific">Anaerolinea thermolimosa</name>
    <dbReference type="NCBI Taxonomy" id="229919"/>
    <lineage>
        <taxon>Bacteria</taxon>
        <taxon>Bacillati</taxon>
        <taxon>Chloroflexota</taxon>
        <taxon>Anaerolineae</taxon>
        <taxon>Anaerolineales</taxon>
        <taxon>Anaerolineaceae</taxon>
        <taxon>Anaerolinea</taxon>
    </lineage>
</organism>
<comment type="caution">
    <text evidence="6">The sequence shown here is derived from an EMBL/GenBank/DDBJ whole genome shotgun (WGS) entry which is preliminary data.</text>
</comment>
<evidence type="ECO:0000256" key="3">
    <source>
        <dbReference type="ARBA" id="ARBA00022729"/>
    </source>
</evidence>
<dbReference type="Gene3D" id="3.40.190.10">
    <property type="entry name" value="Periplasmic binding protein-like II"/>
    <property type="match status" value="1"/>
</dbReference>
<dbReference type="GO" id="GO:0055052">
    <property type="term" value="C:ATP-binding cassette (ABC) transporter complex, substrate-binding subunit-containing"/>
    <property type="evidence" value="ECO:0007669"/>
    <property type="project" value="TreeGrafter"/>
</dbReference>
<evidence type="ECO:0000313" key="6">
    <source>
        <dbReference type="EMBL" id="HGS20568.1"/>
    </source>
</evidence>
<dbReference type="InterPro" id="IPR006311">
    <property type="entry name" value="TAT_signal"/>
</dbReference>
<evidence type="ECO:0000256" key="1">
    <source>
        <dbReference type="ARBA" id="ARBA00008520"/>
    </source>
</evidence>
<dbReference type="Pfam" id="PF01547">
    <property type="entry name" value="SBP_bac_1"/>
    <property type="match status" value="1"/>
</dbReference>
<protein>
    <submittedName>
        <fullName evidence="6">Extracellular solute-binding protein</fullName>
    </submittedName>
</protein>
<dbReference type="PANTHER" id="PTHR30061">
    <property type="entry name" value="MALTOSE-BINDING PERIPLASMIC PROTEIN"/>
    <property type="match status" value="1"/>
</dbReference>
<keyword evidence="3 5" id="KW-0732">Signal</keyword>
<dbReference type="InterPro" id="IPR006059">
    <property type="entry name" value="SBP"/>
</dbReference>
<feature type="region of interest" description="Disordered" evidence="4">
    <location>
        <begin position="29"/>
        <end position="51"/>
    </location>
</feature>
<dbReference type="GO" id="GO:0015768">
    <property type="term" value="P:maltose transport"/>
    <property type="evidence" value="ECO:0007669"/>
    <property type="project" value="TreeGrafter"/>
</dbReference>
<name>A0A7C4PKQ7_9CHLR</name>
<comment type="similarity">
    <text evidence="1">Belongs to the bacterial solute-binding protein 1 family.</text>
</comment>
<gene>
    <name evidence="6" type="ORF">ENT37_01725</name>
</gene>
<dbReference type="GO" id="GO:1901982">
    <property type="term" value="F:maltose binding"/>
    <property type="evidence" value="ECO:0007669"/>
    <property type="project" value="TreeGrafter"/>
</dbReference>
<dbReference type="PANTHER" id="PTHR30061:SF50">
    <property type="entry name" value="MALTOSE_MALTODEXTRIN-BINDING PERIPLASMIC PROTEIN"/>
    <property type="match status" value="1"/>
</dbReference>
<sequence length="454" mass="49304">MKHMTRRSFIKGAGLTLAGATLVACSPTSSVPTSQATEVPASQATEVPAGGESGKTVLRFASWDSSSGQDVYNSITNEFNKTAPNIEVKVEFTPDSYDDKILTGLAGGNAPDVFMWWNYPGLIARKGILDLTEFAALPGDKGLDLNQYYPEVLAYAKIGNILVGTPNAFTPRAIFYNKKLFAEAGLPEPTSDWTLDEFTEIAQKLTKGEGADKVYGMFMSPGTYHLQGYIWSNGGDWISPDGTRASGFCDSPETIEVIKWASELVTKLGVAPTDDTGTTLGGATQMFINGKLAMMDNGRWPQTDLMKVENLDFGLVLHPINPNTKKRVTVLHTSAFCINPATKYKDEAWQFAKFIGGPVGNKLFGQAGWAVPALPAAVKELGWETDPIEKVWIDAIPYATVQPCFMRTTAWDKADSEFYNALQSVWLGQATPEEAMKKVAPIVDDILANAPKIS</sequence>
<dbReference type="EMBL" id="DSYK01000089">
    <property type="protein sequence ID" value="HGS20568.1"/>
    <property type="molecule type" value="Genomic_DNA"/>
</dbReference>